<dbReference type="EMBL" id="WMLB01000033">
    <property type="protein sequence ID" value="MTH69706.1"/>
    <property type="molecule type" value="Genomic_DNA"/>
</dbReference>
<evidence type="ECO:0000256" key="1">
    <source>
        <dbReference type="ARBA" id="ARBA00009156"/>
    </source>
</evidence>
<evidence type="ECO:0000313" key="5">
    <source>
        <dbReference type="EMBL" id="MTH69706.1"/>
    </source>
</evidence>
<dbReference type="SUPFAM" id="SSF53067">
    <property type="entry name" value="Actin-like ATPase domain"/>
    <property type="match status" value="1"/>
</dbReference>
<dbReference type="Pfam" id="PF00370">
    <property type="entry name" value="FGGY_N"/>
    <property type="match status" value="1"/>
</dbReference>
<dbReference type="Gene3D" id="3.30.420.40">
    <property type="match status" value="1"/>
</dbReference>
<evidence type="ECO:0000256" key="3">
    <source>
        <dbReference type="ARBA" id="ARBA00022777"/>
    </source>
</evidence>
<feature type="non-terminal residue" evidence="5">
    <location>
        <position position="105"/>
    </location>
</feature>
<evidence type="ECO:0000256" key="2">
    <source>
        <dbReference type="ARBA" id="ARBA00022679"/>
    </source>
</evidence>
<dbReference type="RefSeq" id="WP_268865817.1">
    <property type="nucleotide sequence ID" value="NZ_WMLB01000033.1"/>
</dbReference>
<protein>
    <submittedName>
        <fullName evidence="5">Glycerol kinase</fullName>
    </submittedName>
</protein>
<keyword evidence="6" id="KW-1185">Reference proteome</keyword>
<sequence>MADYVLAIDQGTTSSRAIIFDKAGSIVSTGQLEHEQIFPKAGWVEHDPKEIWANTREVIGQALGKADLTRHDIAAVGITNQRETSVVWDKNTGEPVYNAIVWQDT</sequence>
<dbReference type="GO" id="GO:0019563">
    <property type="term" value="P:glycerol catabolic process"/>
    <property type="evidence" value="ECO:0007669"/>
    <property type="project" value="TreeGrafter"/>
</dbReference>
<dbReference type="InterPro" id="IPR043129">
    <property type="entry name" value="ATPase_NBD"/>
</dbReference>
<feature type="domain" description="Carbohydrate kinase FGGY N-terminal" evidence="4">
    <location>
        <begin position="4"/>
        <end position="105"/>
    </location>
</feature>
<dbReference type="Proteomes" id="UP000433071">
    <property type="component" value="Unassembled WGS sequence"/>
</dbReference>
<keyword evidence="3 5" id="KW-0418">Kinase</keyword>
<accession>A0A6I3ME86</accession>
<reference evidence="5 6" key="1">
    <citation type="submission" date="2019-11" db="EMBL/GenBank/DDBJ databases">
        <title>Agromyces kandeliae sp. nov., isolated from mangrove soil.</title>
        <authorList>
            <person name="Wang R."/>
        </authorList>
    </citation>
    <scope>NUCLEOTIDE SEQUENCE [LARGE SCALE GENOMIC DNA]</scope>
    <source>
        <strain evidence="5 6">JCM 11433</strain>
    </source>
</reference>
<dbReference type="GO" id="GO:0004370">
    <property type="term" value="F:glycerol kinase activity"/>
    <property type="evidence" value="ECO:0007669"/>
    <property type="project" value="TreeGrafter"/>
</dbReference>
<evidence type="ECO:0000259" key="4">
    <source>
        <dbReference type="Pfam" id="PF00370"/>
    </source>
</evidence>
<dbReference type="PANTHER" id="PTHR10196">
    <property type="entry name" value="SUGAR KINASE"/>
    <property type="match status" value="1"/>
</dbReference>
<comment type="similarity">
    <text evidence="1">Belongs to the FGGY kinase family.</text>
</comment>
<comment type="caution">
    <text evidence="5">The sequence shown here is derived from an EMBL/GenBank/DDBJ whole genome shotgun (WGS) entry which is preliminary data.</text>
</comment>
<name>A0A6I3ME86_9MICO</name>
<evidence type="ECO:0000313" key="6">
    <source>
        <dbReference type="Proteomes" id="UP000433071"/>
    </source>
</evidence>
<proteinExistence type="inferred from homology"/>
<organism evidence="5 6">
    <name type="scientific">Agromyces bracchium</name>
    <dbReference type="NCBI Taxonomy" id="88376"/>
    <lineage>
        <taxon>Bacteria</taxon>
        <taxon>Bacillati</taxon>
        <taxon>Actinomycetota</taxon>
        <taxon>Actinomycetes</taxon>
        <taxon>Micrococcales</taxon>
        <taxon>Microbacteriaceae</taxon>
        <taxon>Agromyces</taxon>
    </lineage>
</organism>
<dbReference type="PANTHER" id="PTHR10196:SF69">
    <property type="entry name" value="GLYCEROL KINASE"/>
    <property type="match status" value="1"/>
</dbReference>
<gene>
    <name evidence="5" type="ORF">GJ743_15150</name>
</gene>
<dbReference type="GO" id="GO:0005829">
    <property type="term" value="C:cytosol"/>
    <property type="evidence" value="ECO:0007669"/>
    <property type="project" value="TreeGrafter"/>
</dbReference>
<dbReference type="InterPro" id="IPR018484">
    <property type="entry name" value="FGGY_N"/>
</dbReference>
<dbReference type="AlphaFoldDB" id="A0A6I3ME86"/>
<keyword evidence="2" id="KW-0808">Transferase</keyword>